<name>A0A6C2UPD7_9BACT</name>
<feature type="signal peptide" evidence="2">
    <location>
        <begin position="1"/>
        <end position="23"/>
    </location>
</feature>
<keyword evidence="5" id="KW-1185">Reference proteome</keyword>
<dbReference type="Gene3D" id="2.60.120.260">
    <property type="entry name" value="Galactose-binding domain-like"/>
    <property type="match status" value="1"/>
</dbReference>
<evidence type="ECO:0000256" key="1">
    <source>
        <dbReference type="ARBA" id="ARBA00022801"/>
    </source>
</evidence>
<dbReference type="PROSITE" id="PS51257">
    <property type="entry name" value="PROKAR_LIPOPROTEIN"/>
    <property type="match status" value="1"/>
</dbReference>
<organism evidence="4 5">
    <name type="scientific">Pontiella sulfatireligans</name>
    <dbReference type="NCBI Taxonomy" id="2750658"/>
    <lineage>
        <taxon>Bacteria</taxon>
        <taxon>Pseudomonadati</taxon>
        <taxon>Kiritimatiellota</taxon>
        <taxon>Kiritimatiellia</taxon>
        <taxon>Kiritimatiellales</taxon>
        <taxon>Pontiellaceae</taxon>
        <taxon>Pontiella</taxon>
    </lineage>
</organism>
<dbReference type="InterPro" id="IPR012341">
    <property type="entry name" value="6hp_glycosidase-like_sf"/>
</dbReference>
<keyword evidence="2" id="KW-0732">Signal</keyword>
<dbReference type="GO" id="GO:0005975">
    <property type="term" value="P:carbohydrate metabolic process"/>
    <property type="evidence" value="ECO:0007669"/>
    <property type="project" value="InterPro"/>
</dbReference>
<dbReference type="GO" id="GO:0016798">
    <property type="term" value="F:hydrolase activity, acting on glycosyl bonds"/>
    <property type="evidence" value="ECO:0007669"/>
    <property type="project" value="InterPro"/>
</dbReference>
<feature type="chain" id="PRO_5025671515" description="CBM-cenC domain-containing protein" evidence="2">
    <location>
        <begin position="24"/>
        <end position="1300"/>
    </location>
</feature>
<dbReference type="RefSeq" id="WP_136063538.1">
    <property type="nucleotide sequence ID" value="NZ_CAAHFH010000002.1"/>
</dbReference>
<dbReference type="Pfam" id="PF02018">
    <property type="entry name" value="CBM_4_9"/>
    <property type="match status" value="1"/>
</dbReference>
<keyword evidence="1" id="KW-0378">Hydrolase</keyword>
<dbReference type="InterPro" id="IPR008979">
    <property type="entry name" value="Galactose-bd-like_sf"/>
</dbReference>
<evidence type="ECO:0000259" key="3">
    <source>
        <dbReference type="Pfam" id="PF02018"/>
    </source>
</evidence>
<dbReference type="InterPro" id="IPR003305">
    <property type="entry name" value="CenC_carb-bd"/>
</dbReference>
<evidence type="ECO:0000313" key="4">
    <source>
        <dbReference type="EMBL" id="VGO22135.1"/>
    </source>
</evidence>
<evidence type="ECO:0000313" key="5">
    <source>
        <dbReference type="Proteomes" id="UP000346198"/>
    </source>
</evidence>
<gene>
    <name evidence="4" type="ORF">SCARR_04216</name>
</gene>
<accession>A0A6C2UPD7</accession>
<dbReference type="SUPFAM" id="SSF48208">
    <property type="entry name" value="Six-hairpin glycosidases"/>
    <property type="match status" value="1"/>
</dbReference>
<proteinExistence type="predicted"/>
<dbReference type="Gene3D" id="1.50.10.10">
    <property type="match status" value="1"/>
</dbReference>
<sequence length="1300" mass="139896">MKTEFNRKSVIAILAAFSCAAQAALVVDFDDATQVLVDSGLTGASFALDTGTPTYAPDGVNYTGPAIYAAMNEHSATLMSLKPGDGTRIRMNDSTANGGEALFMFKTPAVSFEAGMDVLNIGSAFVSTAARLDSATMRFVVEEAGQFYISDASASHATSYSVNALTANWFAYDPSTIAGVSVIGAAATPAFASIDSIGYLLSADGPAIGGDGVNFGVTKFTATAGTPPPPTVELDVPVWEGIDGCVFQMDAKEHYRFAIDSTDQRVTGWDGVYGVGQVDASTSRRPLYVESGFNGINVLDLPADCYLDCVFDAPVNEFQVFVVYWSDSAAPAALVVDFDDATQVLVDSGLTGASFALDTGTPTYASDGTNYTGPAIYAAMNERLAGTKMLMSLKAGAGTQIRMNDSTANGGEALFMFKTPGVSFKAGVDVLNIGSAFVSTAARLDSATMRFVVEEAGQFYISDASASHATSYSVNALTVNWYAYDPSTIAGVSVIGAAATPAFASIDSIGYLMSAEGPAIGGGGVNFGVTKFTAQAGGQEVLIDHPDFEVELWTSSDAAPAIAVGTASGLTDMDQLFLGKTYNGKVAEVVVFDHQLSVVEEQLVYDRLNVKWIERVSRDVPNLFKTLLGKTDAQFADALATVSSNLLHDYYTTSEGFRGDTNTIFCQGLKDDEVVSAHQGEWLECILLSLNDKTLFDKGVNLFEDYHWRWDSVVGQWYFYDTIYDSGDEYRGTYSGQGNHYMLASVLYQAYAKWREPRYLELADRHASFWQAHSSFEDPEADQEMIFSADNSAGYGKGVIKMFRGDSLGLDAYTECTYQKPLGCRLAADFGADVDATFYDLAPHAQNQWLLRSSHPVTGLVPATSDLQGNPVEHKDEQWARYCNDPTEKVWDRYVNSMINYPQDMDADLLESLNKVAAWAAGIGVNNFQNDYALDGTRTNQQVVYKNGGATEGGIATIAALAQVVDTDLTSWVQQAWNDVGNTDRSQRGYVRSFFTISGLAQVQNDGLRKNYVSNLGFETPADLTGWDVSVASGSVATNAARRGSYGLACTYQSPSPELAASAFLAGATYRYRAWVRSTSGAQTVNVHCALDATTSTSEPWGITSDWKLVEYTFRLPSEETTSSIRLWVEAGPAVTYDLDDVSVVLMSAPAVMSEPMNSEVTPASWWNQWIAEYPELGGTTNFGDHADNDLLVNLVEYALGGSPVDGDDQGNTATQTMISSDGSNYIEIVYYERDDAVERGLVTILDVGTDLVNTNWADGSAYKVGSGASGITNFNAVTNWIPTDAEDQLFIRLQIEFAP</sequence>
<feature type="domain" description="CBM-cenC" evidence="3">
    <location>
        <begin position="1010"/>
        <end position="1134"/>
    </location>
</feature>
<protein>
    <recommendedName>
        <fullName evidence="3">CBM-cenC domain-containing protein</fullName>
    </recommendedName>
</protein>
<dbReference type="SUPFAM" id="SSF49785">
    <property type="entry name" value="Galactose-binding domain-like"/>
    <property type="match status" value="1"/>
</dbReference>
<reference evidence="4 5" key="1">
    <citation type="submission" date="2019-04" db="EMBL/GenBank/DDBJ databases">
        <authorList>
            <person name="Van Vliet M D."/>
        </authorList>
    </citation>
    <scope>NUCLEOTIDE SEQUENCE [LARGE SCALE GENOMIC DNA]</scope>
    <source>
        <strain evidence="4 5">F21</strain>
    </source>
</reference>
<dbReference type="EMBL" id="CAAHFH010000002">
    <property type="protein sequence ID" value="VGO22135.1"/>
    <property type="molecule type" value="Genomic_DNA"/>
</dbReference>
<evidence type="ECO:0000256" key="2">
    <source>
        <dbReference type="SAM" id="SignalP"/>
    </source>
</evidence>
<dbReference type="Proteomes" id="UP000346198">
    <property type="component" value="Unassembled WGS sequence"/>
</dbReference>
<dbReference type="InterPro" id="IPR008928">
    <property type="entry name" value="6-hairpin_glycosidase_sf"/>
</dbReference>